<protein>
    <recommendedName>
        <fullName evidence="3">Glutamine--fructose-6-phosphate aminotransferase [isomerizing]</fullName>
        <ecNumber evidence="2">2.6.1.16</ecNumber>
    </recommendedName>
</protein>
<evidence type="ECO:0000256" key="7">
    <source>
        <dbReference type="ARBA" id="ARBA00022962"/>
    </source>
</evidence>
<dbReference type="SUPFAM" id="SSF53697">
    <property type="entry name" value="SIS domain"/>
    <property type="match status" value="1"/>
</dbReference>
<dbReference type="Gene3D" id="3.40.50.10490">
    <property type="entry name" value="Glucose-6-phosphate isomerase like protein, domain 1"/>
    <property type="match status" value="2"/>
</dbReference>
<reference evidence="10" key="1">
    <citation type="journal article" date="2021" name="PeerJ">
        <title>Extensive microbial diversity within the chicken gut microbiome revealed by metagenomics and culture.</title>
        <authorList>
            <person name="Gilroy R."/>
            <person name="Ravi A."/>
            <person name="Getino M."/>
            <person name="Pursley I."/>
            <person name="Horton D.L."/>
            <person name="Alikhan N.F."/>
            <person name="Baker D."/>
            <person name="Gharbi K."/>
            <person name="Hall N."/>
            <person name="Watson M."/>
            <person name="Adriaenssens E.M."/>
            <person name="Foster-Nyarko E."/>
            <person name="Jarju S."/>
            <person name="Secka A."/>
            <person name="Antonio M."/>
            <person name="Oren A."/>
            <person name="Chaudhuri R.R."/>
            <person name="La Ragione R."/>
            <person name="Hildebrand F."/>
            <person name="Pallen M.J."/>
        </authorList>
    </citation>
    <scope>NUCLEOTIDE SEQUENCE</scope>
    <source>
        <strain evidence="10">12435</strain>
    </source>
</reference>
<dbReference type="PROSITE" id="PS51278">
    <property type="entry name" value="GATASE_TYPE_2"/>
    <property type="match status" value="1"/>
</dbReference>
<comment type="caution">
    <text evidence="10">The sequence shown here is derived from an EMBL/GenBank/DDBJ whole genome shotgun (WGS) entry which is preliminary data.</text>
</comment>
<evidence type="ECO:0000256" key="5">
    <source>
        <dbReference type="ARBA" id="ARBA00022679"/>
    </source>
</evidence>
<sequence>MCGIVGYTGEDDITTALGRGLEKLEYRGYDSAGVALAESGGLRVIRSVGRVAKLEEKLRGVVTDARCGIGHTRWATHGSPTEINCHPHLSFGRRFAVVHNGVIENCRKLRELCEDRGISPVSDTDSELIAHLLELFFDGDVISAVRRTAEMLEGSFAVAALHAGEPDVIYAFRRSSPLIIGVSPGRCGVASDGCAAEGDTLLLGDGQYARISPAGARVWENGKRVSPGRISGFAVGSHGTAGYAHYMMKEIAEQPGAAARTIESLSRRRLSGSLAFIGCGSSYNAALSVLPLAEHSARRGASAFTAGEFLLTEKLSGRGRTAVAISQSGETADTVAAAREAAARGWSLLAVANVPRSSLTRVCRRCALTQAGPEISVATTKGFTSQVAALAAMLARGALRDEVRRLPAAIEKALAAEADAETAAELFAPDKAAFFIGRRADVGAALEGALKLREITYIPAIGLAAGELKHGSIALIEEGTPVVLVHTDPALKDKTLLTAATVKARGGRVIAVTHDDEVAAAADLALRIPDVPHLISPAVSVVPMQLLAYHAALRLARDIDKPRNLAKSVTVE</sequence>
<feature type="domain" description="SIS" evidence="9">
    <location>
        <begin position="261"/>
        <end position="403"/>
    </location>
</feature>
<dbReference type="InterPro" id="IPR017932">
    <property type="entry name" value="GATase_2_dom"/>
</dbReference>
<proteinExistence type="predicted"/>
<dbReference type="GO" id="GO:0097367">
    <property type="term" value="F:carbohydrate derivative binding"/>
    <property type="evidence" value="ECO:0007669"/>
    <property type="project" value="InterPro"/>
</dbReference>
<dbReference type="PROSITE" id="PS51464">
    <property type="entry name" value="SIS"/>
    <property type="match status" value="2"/>
</dbReference>
<dbReference type="InterPro" id="IPR029055">
    <property type="entry name" value="Ntn_hydrolases_N"/>
</dbReference>
<keyword evidence="5 10" id="KW-0808">Transferase</keyword>
<evidence type="ECO:0000256" key="2">
    <source>
        <dbReference type="ARBA" id="ARBA00012916"/>
    </source>
</evidence>
<dbReference type="CDD" id="cd05008">
    <property type="entry name" value="SIS_GlmS_GlmD_1"/>
    <property type="match status" value="1"/>
</dbReference>
<evidence type="ECO:0000256" key="4">
    <source>
        <dbReference type="ARBA" id="ARBA00022576"/>
    </source>
</evidence>
<dbReference type="PANTHER" id="PTHR10937">
    <property type="entry name" value="GLUCOSAMINE--FRUCTOSE-6-PHOSPHATE AMINOTRANSFERASE, ISOMERIZING"/>
    <property type="match status" value="1"/>
</dbReference>
<dbReference type="GO" id="GO:0004360">
    <property type="term" value="F:glutamine-fructose-6-phosphate transaminase (isomerizing) activity"/>
    <property type="evidence" value="ECO:0007669"/>
    <property type="project" value="UniProtKB-EC"/>
</dbReference>
<dbReference type="InterPro" id="IPR035490">
    <property type="entry name" value="GlmS/FrlB_SIS"/>
</dbReference>
<dbReference type="GO" id="GO:0005829">
    <property type="term" value="C:cytosol"/>
    <property type="evidence" value="ECO:0007669"/>
    <property type="project" value="TreeGrafter"/>
</dbReference>
<dbReference type="Gene3D" id="3.60.20.10">
    <property type="entry name" value="Glutamine Phosphoribosylpyrophosphate, subunit 1, domain 1"/>
    <property type="match status" value="1"/>
</dbReference>
<keyword evidence="7" id="KW-0315">Glutamine amidotransferase</keyword>
<dbReference type="Pfam" id="PF01380">
    <property type="entry name" value="SIS"/>
    <property type="match status" value="2"/>
</dbReference>
<feature type="domain" description="Glutamine amidotransferase type-2" evidence="8">
    <location>
        <begin position="2"/>
        <end position="236"/>
    </location>
</feature>
<dbReference type="CDD" id="cd00714">
    <property type="entry name" value="GFAT"/>
    <property type="match status" value="1"/>
</dbReference>
<dbReference type="GO" id="GO:0006487">
    <property type="term" value="P:protein N-linked glycosylation"/>
    <property type="evidence" value="ECO:0007669"/>
    <property type="project" value="TreeGrafter"/>
</dbReference>
<evidence type="ECO:0000256" key="1">
    <source>
        <dbReference type="ARBA" id="ARBA00001031"/>
    </source>
</evidence>
<dbReference type="NCBIfam" id="TIGR01135">
    <property type="entry name" value="glmS"/>
    <property type="match status" value="1"/>
</dbReference>
<dbReference type="GO" id="GO:0006002">
    <property type="term" value="P:fructose 6-phosphate metabolic process"/>
    <property type="evidence" value="ECO:0007669"/>
    <property type="project" value="TreeGrafter"/>
</dbReference>
<dbReference type="InterPro" id="IPR035466">
    <property type="entry name" value="GlmS/AgaS_SIS"/>
</dbReference>
<dbReference type="InterPro" id="IPR046348">
    <property type="entry name" value="SIS_dom_sf"/>
</dbReference>
<dbReference type="AlphaFoldDB" id="A0A9D1TRF1"/>
<accession>A0A9D1TRF1</accession>
<dbReference type="NCBIfam" id="NF001484">
    <property type="entry name" value="PRK00331.1"/>
    <property type="match status" value="1"/>
</dbReference>
<feature type="domain" description="SIS" evidence="9">
    <location>
        <begin position="423"/>
        <end position="562"/>
    </location>
</feature>
<dbReference type="InterPro" id="IPR005855">
    <property type="entry name" value="GFAT"/>
</dbReference>
<dbReference type="EMBL" id="DXHS01000040">
    <property type="protein sequence ID" value="HIW02152.1"/>
    <property type="molecule type" value="Genomic_DNA"/>
</dbReference>
<reference evidence="10" key="2">
    <citation type="submission" date="2021-04" db="EMBL/GenBank/DDBJ databases">
        <authorList>
            <person name="Gilroy R."/>
        </authorList>
    </citation>
    <scope>NUCLEOTIDE SEQUENCE</scope>
    <source>
        <strain evidence="10">12435</strain>
    </source>
</reference>
<dbReference type="EC" id="2.6.1.16" evidence="2"/>
<evidence type="ECO:0000256" key="3">
    <source>
        <dbReference type="ARBA" id="ARBA00016090"/>
    </source>
</evidence>
<keyword evidence="6" id="KW-0677">Repeat</keyword>
<evidence type="ECO:0000259" key="8">
    <source>
        <dbReference type="PROSITE" id="PS51278"/>
    </source>
</evidence>
<dbReference type="SUPFAM" id="SSF56235">
    <property type="entry name" value="N-terminal nucleophile aminohydrolases (Ntn hydrolases)"/>
    <property type="match status" value="1"/>
</dbReference>
<keyword evidence="4 10" id="KW-0032">Aminotransferase</keyword>
<dbReference type="Proteomes" id="UP000823990">
    <property type="component" value="Unassembled WGS sequence"/>
</dbReference>
<dbReference type="GO" id="GO:0006047">
    <property type="term" value="P:UDP-N-acetylglucosamine metabolic process"/>
    <property type="evidence" value="ECO:0007669"/>
    <property type="project" value="TreeGrafter"/>
</dbReference>
<evidence type="ECO:0000259" key="9">
    <source>
        <dbReference type="PROSITE" id="PS51464"/>
    </source>
</evidence>
<evidence type="ECO:0000313" key="11">
    <source>
        <dbReference type="Proteomes" id="UP000823990"/>
    </source>
</evidence>
<evidence type="ECO:0000313" key="10">
    <source>
        <dbReference type="EMBL" id="HIW02152.1"/>
    </source>
</evidence>
<comment type="catalytic activity">
    <reaction evidence="1">
        <text>D-fructose 6-phosphate + L-glutamine = D-glucosamine 6-phosphate + L-glutamate</text>
        <dbReference type="Rhea" id="RHEA:13237"/>
        <dbReference type="ChEBI" id="CHEBI:29985"/>
        <dbReference type="ChEBI" id="CHEBI:58359"/>
        <dbReference type="ChEBI" id="CHEBI:58725"/>
        <dbReference type="ChEBI" id="CHEBI:61527"/>
        <dbReference type="EC" id="2.6.1.16"/>
    </reaction>
</comment>
<dbReference type="CDD" id="cd05009">
    <property type="entry name" value="SIS_GlmS_GlmD_2"/>
    <property type="match status" value="1"/>
</dbReference>
<gene>
    <name evidence="10" type="primary">glmS</name>
    <name evidence="10" type="ORF">H9892_02305</name>
</gene>
<dbReference type="InterPro" id="IPR001347">
    <property type="entry name" value="SIS_dom"/>
</dbReference>
<dbReference type="Pfam" id="PF13522">
    <property type="entry name" value="GATase_6"/>
    <property type="match status" value="1"/>
</dbReference>
<name>A0A9D1TRF1_9FIRM</name>
<evidence type="ECO:0000256" key="6">
    <source>
        <dbReference type="ARBA" id="ARBA00022737"/>
    </source>
</evidence>
<organism evidence="10 11">
    <name type="scientific">Candidatus Protoclostridium stercorigallinarum</name>
    <dbReference type="NCBI Taxonomy" id="2838741"/>
    <lineage>
        <taxon>Bacteria</taxon>
        <taxon>Bacillati</taxon>
        <taxon>Bacillota</taxon>
        <taxon>Clostridia</taxon>
        <taxon>Candidatus Protoclostridium</taxon>
    </lineage>
</organism>
<dbReference type="PANTHER" id="PTHR10937:SF0">
    <property type="entry name" value="GLUTAMINE--FRUCTOSE-6-PHOSPHATE TRANSAMINASE (ISOMERIZING)"/>
    <property type="match status" value="1"/>
</dbReference>
<dbReference type="InterPro" id="IPR047084">
    <property type="entry name" value="GFAT_N"/>
</dbReference>